<dbReference type="GO" id="GO:0005886">
    <property type="term" value="C:plasma membrane"/>
    <property type="evidence" value="ECO:0007669"/>
    <property type="project" value="UniProtKB-SubCell"/>
</dbReference>
<dbReference type="CDD" id="cd18552">
    <property type="entry name" value="ABC_6TM_MsbA_like"/>
    <property type="match status" value="1"/>
</dbReference>
<dbReference type="SUPFAM" id="SSF52540">
    <property type="entry name" value="P-loop containing nucleoside triphosphate hydrolases"/>
    <property type="match status" value="1"/>
</dbReference>
<sequence length="615" mass="68073">MNTYFRLLSYAKPISKFAIPYILCALLGVVFNTLNLALLAPLLMTLFNNAGPDAVLLSKPSEWTDVLGYFNYYAQQAGVVYGAYNALKIVCIIIVSSVVMGNLFRYFSQRIMENLRIHTLLNLRKSVFSNVMNMHVGYFNDQRKGDIISKIASDVQVVQFSVTNTLQIIFKEPLQLLAYVFLLFATSVKLTLFALLVIPISAFLIARIVKRLKEQATQSQESFGLMISYLDEALSGIKIIKAFNATDNIKEKFDSENQHYSNIGRKMARRQQLSSPVSETLGVSMVTAIVLYGGSLILDNQSDLSVSEFVAYIALFSQVMRPAKAMTDSFSSIHAGLAAGERVLALIDEKPKITDQPDAKTITSFDDQIQFQQVHFSYAEKPILKNIDLVIPKGKTVALVGSSGGGKSTLMDLIPRFIEPQAGTILIDGQDIKAITMNSLRELIGMVNQESTLFNDTIRNNIAFGVPHASQADIEAAARIANAHDFIMETSNGYESNIGDRGTKLSGGQKQRICIARAVLKNPPIMLLDEATSALDTESEKLVQDALVELMKNRTSLVIAHRLSTIQNADLIVVLDEGQIVEQGTHSQLMLQEGQYRKLIDMQQFSEVEPRSINA</sequence>
<dbReference type="Gene3D" id="1.20.1560.10">
    <property type="entry name" value="ABC transporter type 1, transmembrane domain"/>
    <property type="match status" value="1"/>
</dbReference>
<keyword evidence="2 7" id="KW-0812">Transmembrane</keyword>
<name>A0A316AP45_9BACT</name>
<reference evidence="10 11" key="1">
    <citation type="submission" date="2018-03" db="EMBL/GenBank/DDBJ databases">
        <title>Genomic Encyclopedia of Archaeal and Bacterial Type Strains, Phase II (KMG-II): from individual species to whole genera.</title>
        <authorList>
            <person name="Goeker M."/>
        </authorList>
    </citation>
    <scope>NUCLEOTIDE SEQUENCE [LARGE SCALE GENOMIC DNA]</scope>
    <source>
        <strain evidence="10 11">DSM 100346</strain>
    </source>
</reference>
<feature type="domain" description="ABC transmembrane type-1" evidence="9">
    <location>
        <begin position="22"/>
        <end position="335"/>
    </location>
</feature>
<evidence type="ECO:0000256" key="4">
    <source>
        <dbReference type="ARBA" id="ARBA00022840"/>
    </source>
</evidence>
<dbReference type="InterPro" id="IPR017871">
    <property type="entry name" value="ABC_transporter-like_CS"/>
</dbReference>
<evidence type="ECO:0000313" key="11">
    <source>
        <dbReference type="Proteomes" id="UP000245880"/>
    </source>
</evidence>
<dbReference type="CDD" id="cd03251">
    <property type="entry name" value="ABCC_MsbA"/>
    <property type="match status" value="1"/>
</dbReference>
<dbReference type="Proteomes" id="UP000245880">
    <property type="component" value="Unassembled WGS sequence"/>
</dbReference>
<gene>
    <name evidence="10" type="ORF">CLV98_103462</name>
</gene>
<dbReference type="GO" id="GO:0015421">
    <property type="term" value="F:ABC-type oligopeptide transporter activity"/>
    <property type="evidence" value="ECO:0007669"/>
    <property type="project" value="TreeGrafter"/>
</dbReference>
<dbReference type="GO" id="GO:0016887">
    <property type="term" value="F:ATP hydrolysis activity"/>
    <property type="evidence" value="ECO:0007669"/>
    <property type="project" value="InterPro"/>
</dbReference>
<protein>
    <submittedName>
        <fullName evidence="10">ATP-binding cassette, subfamily B, MsbA</fullName>
    </submittedName>
</protein>
<dbReference type="AlphaFoldDB" id="A0A316AP45"/>
<dbReference type="Pfam" id="PF00664">
    <property type="entry name" value="ABC_membrane"/>
    <property type="match status" value="1"/>
</dbReference>
<organism evidence="10 11">
    <name type="scientific">Dyadobacter jejuensis</name>
    <dbReference type="NCBI Taxonomy" id="1082580"/>
    <lineage>
        <taxon>Bacteria</taxon>
        <taxon>Pseudomonadati</taxon>
        <taxon>Bacteroidota</taxon>
        <taxon>Cytophagia</taxon>
        <taxon>Cytophagales</taxon>
        <taxon>Spirosomataceae</taxon>
        <taxon>Dyadobacter</taxon>
    </lineage>
</organism>
<dbReference type="EMBL" id="QGDT01000003">
    <property type="protein sequence ID" value="PWJ59089.1"/>
    <property type="molecule type" value="Genomic_DNA"/>
</dbReference>
<dbReference type="FunFam" id="3.40.50.300:FF:000218">
    <property type="entry name" value="Multidrug ABC transporter ATP-binding protein"/>
    <property type="match status" value="1"/>
</dbReference>
<dbReference type="PANTHER" id="PTHR43394">
    <property type="entry name" value="ATP-DEPENDENT PERMEASE MDL1, MITOCHONDRIAL"/>
    <property type="match status" value="1"/>
</dbReference>
<dbReference type="InterPro" id="IPR003439">
    <property type="entry name" value="ABC_transporter-like_ATP-bd"/>
</dbReference>
<comment type="subcellular location">
    <subcellularLocation>
        <location evidence="1">Cell membrane</location>
        <topology evidence="1">Multi-pass membrane protein</topology>
    </subcellularLocation>
</comment>
<dbReference type="GO" id="GO:0005524">
    <property type="term" value="F:ATP binding"/>
    <property type="evidence" value="ECO:0007669"/>
    <property type="project" value="UniProtKB-KW"/>
</dbReference>
<evidence type="ECO:0000256" key="7">
    <source>
        <dbReference type="SAM" id="Phobius"/>
    </source>
</evidence>
<dbReference type="PROSITE" id="PS50929">
    <property type="entry name" value="ABC_TM1F"/>
    <property type="match status" value="1"/>
</dbReference>
<dbReference type="SUPFAM" id="SSF90123">
    <property type="entry name" value="ABC transporter transmembrane region"/>
    <property type="match status" value="1"/>
</dbReference>
<dbReference type="InterPro" id="IPR027417">
    <property type="entry name" value="P-loop_NTPase"/>
</dbReference>
<dbReference type="OrthoDB" id="9769115at2"/>
<dbReference type="InterPro" id="IPR036640">
    <property type="entry name" value="ABC1_TM_sf"/>
</dbReference>
<evidence type="ECO:0000256" key="2">
    <source>
        <dbReference type="ARBA" id="ARBA00022692"/>
    </source>
</evidence>
<dbReference type="PROSITE" id="PS00211">
    <property type="entry name" value="ABC_TRANSPORTER_1"/>
    <property type="match status" value="1"/>
</dbReference>
<evidence type="ECO:0000313" key="10">
    <source>
        <dbReference type="EMBL" id="PWJ59089.1"/>
    </source>
</evidence>
<keyword evidence="3" id="KW-0547">Nucleotide-binding</keyword>
<comment type="caution">
    <text evidence="10">The sequence shown here is derived from an EMBL/GenBank/DDBJ whole genome shotgun (WGS) entry which is preliminary data.</text>
</comment>
<dbReference type="InterPro" id="IPR003593">
    <property type="entry name" value="AAA+_ATPase"/>
</dbReference>
<dbReference type="RefSeq" id="WP_109673985.1">
    <property type="nucleotide sequence ID" value="NZ_QGDT01000003.1"/>
</dbReference>
<keyword evidence="6 7" id="KW-0472">Membrane</keyword>
<dbReference type="PROSITE" id="PS50893">
    <property type="entry name" value="ABC_TRANSPORTER_2"/>
    <property type="match status" value="1"/>
</dbReference>
<keyword evidence="5 7" id="KW-1133">Transmembrane helix</keyword>
<evidence type="ECO:0000259" key="8">
    <source>
        <dbReference type="PROSITE" id="PS50893"/>
    </source>
</evidence>
<evidence type="ECO:0000256" key="6">
    <source>
        <dbReference type="ARBA" id="ARBA00023136"/>
    </source>
</evidence>
<evidence type="ECO:0000256" key="3">
    <source>
        <dbReference type="ARBA" id="ARBA00022741"/>
    </source>
</evidence>
<evidence type="ECO:0000259" key="9">
    <source>
        <dbReference type="PROSITE" id="PS50929"/>
    </source>
</evidence>
<dbReference type="InterPro" id="IPR011527">
    <property type="entry name" value="ABC1_TM_dom"/>
</dbReference>
<accession>A0A316AP45</accession>
<dbReference type="InterPro" id="IPR039421">
    <property type="entry name" value="Type_1_exporter"/>
</dbReference>
<evidence type="ECO:0000256" key="1">
    <source>
        <dbReference type="ARBA" id="ARBA00004651"/>
    </source>
</evidence>
<dbReference type="SMART" id="SM00382">
    <property type="entry name" value="AAA"/>
    <property type="match status" value="1"/>
</dbReference>
<feature type="transmembrane region" description="Helical" evidence="7">
    <location>
        <begin position="86"/>
        <end position="107"/>
    </location>
</feature>
<feature type="transmembrane region" description="Helical" evidence="7">
    <location>
        <begin position="176"/>
        <end position="205"/>
    </location>
</feature>
<feature type="domain" description="ABC transporter" evidence="8">
    <location>
        <begin position="369"/>
        <end position="602"/>
    </location>
</feature>
<proteinExistence type="predicted"/>
<keyword evidence="4 10" id="KW-0067">ATP-binding</keyword>
<feature type="transmembrane region" description="Helical" evidence="7">
    <location>
        <begin position="21"/>
        <end position="47"/>
    </location>
</feature>
<dbReference type="Pfam" id="PF00005">
    <property type="entry name" value="ABC_tran"/>
    <property type="match status" value="1"/>
</dbReference>
<keyword evidence="11" id="KW-1185">Reference proteome</keyword>
<dbReference type="Gene3D" id="3.40.50.300">
    <property type="entry name" value="P-loop containing nucleotide triphosphate hydrolases"/>
    <property type="match status" value="1"/>
</dbReference>
<dbReference type="PANTHER" id="PTHR43394:SF1">
    <property type="entry name" value="ATP-BINDING CASSETTE SUB-FAMILY B MEMBER 10, MITOCHONDRIAL"/>
    <property type="match status" value="1"/>
</dbReference>
<evidence type="ECO:0000256" key="5">
    <source>
        <dbReference type="ARBA" id="ARBA00022989"/>
    </source>
</evidence>